<evidence type="ECO:0000313" key="2">
    <source>
        <dbReference type="EMBL" id="GAA3587616.1"/>
    </source>
</evidence>
<dbReference type="Proteomes" id="UP001500630">
    <property type="component" value="Unassembled WGS sequence"/>
</dbReference>
<comment type="caution">
    <text evidence="2">The sequence shown here is derived from an EMBL/GenBank/DDBJ whole genome shotgun (WGS) entry which is preliminary data.</text>
</comment>
<reference evidence="3" key="1">
    <citation type="journal article" date="2019" name="Int. J. Syst. Evol. Microbiol.">
        <title>The Global Catalogue of Microorganisms (GCM) 10K type strain sequencing project: providing services to taxonomists for standard genome sequencing and annotation.</title>
        <authorList>
            <consortium name="The Broad Institute Genomics Platform"/>
            <consortium name="The Broad Institute Genome Sequencing Center for Infectious Disease"/>
            <person name="Wu L."/>
            <person name="Ma J."/>
        </authorList>
    </citation>
    <scope>NUCLEOTIDE SEQUENCE [LARGE SCALE GENOMIC DNA]</scope>
    <source>
        <strain evidence="3">JCM 17326</strain>
    </source>
</reference>
<feature type="compositionally biased region" description="Polar residues" evidence="1">
    <location>
        <begin position="17"/>
        <end position="28"/>
    </location>
</feature>
<evidence type="ECO:0000256" key="1">
    <source>
        <dbReference type="SAM" id="MobiDB-lite"/>
    </source>
</evidence>
<proteinExistence type="predicted"/>
<keyword evidence="3" id="KW-1185">Reference proteome</keyword>
<name>A0ABP6YNU9_9ACTN</name>
<organism evidence="2 3">
    <name type="scientific">Nonomuraea rosea</name>
    <dbReference type="NCBI Taxonomy" id="638574"/>
    <lineage>
        <taxon>Bacteria</taxon>
        <taxon>Bacillati</taxon>
        <taxon>Actinomycetota</taxon>
        <taxon>Actinomycetes</taxon>
        <taxon>Streptosporangiales</taxon>
        <taxon>Streptosporangiaceae</taxon>
        <taxon>Nonomuraea</taxon>
    </lineage>
</organism>
<gene>
    <name evidence="2" type="ORF">GCM10022419_082360</name>
</gene>
<evidence type="ECO:0000313" key="3">
    <source>
        <dbReference type="Proteomes" id="UP001500630"/>
    </source>
</evidence>
<accession>A0ABP6YNU9</accession>
<protein>
    <submittedName>
        <fullName evidence="2">Uncharacterized protein</fullName>
    </submittedName>
</protein>
<dbReference type="EMBL" id="BAABDQ010000023">
    <property type="protein sequence ID" value="GAA3587616.1"/>
    <property type="molecule type" value="Genomic_DNA"/>
</dbReference>
<sequence length="40" mass="4267">MGERPGDLGLRYANAMGTTDNGNVNLDSINLDPDPGVIHR</sequence>
<feature type="region of interest" description="Disordered" evidence="1">
    <location>
        <begin position="17"/>
        <end position="40"/>
    </location>
</feature>